<evidence type="ECO:0000313" key="2">
    <source>
        <dbReference type="Proteomes" id="UP000825729"/>
    </source>
</evidence>
<name>A0AAV7E6H1_ARIFI</name>
<sequence>MDGEDFMHGEREKETSVLEACEPRLAHWIRLAGPRLRGIMGGRWAHLPTYDHRRPSLQWTGLGVSVTELVGPDCLSAVWPVAVGPPFTSRYLRKIRRAAANFKCVSIFVALNQWSSVSRSWSWSALNFSPRV</sequence>
<accession>A0AAV7E6H1</accession>
<dbReference type="Proteomes" id="UP000825729">
    <property type="component" value="Unassembled WGS sequence"/>
</dbReference>
<dbReference type="AlphaFoldDB" id="A0AAV7E6H1"/>
<keyword evidence="2" id="KW-1185">Reference proteome</keyword>
<reference evidence="1 2" key="1">
    <citation type="submission" date="2021-07" db="EMBL/GenBank/DDBJ databases">
        <title>The Aristolochia fimbriata genome: insights into angiosperm evolution, floral development and chemical biosynthesis.</title>
        <authorList>
            <person name="Jiao Y."/>
        </authorList>
    </citation>
    <scope>NUCLEOTIDE SEQUENCE [LARGE SCALE GENOMIC DNA]</scope>
    <source>
        <strain evidence="1">IBCAS-2021</strain>
        <tissue evidence="1">Leaf</tissue>
    </source>
</reference>
<proteinExistence type="predicted"/>
<organism evidence="1 2">
    <name type="scientific">Aristolochia fimbriata</name>
    <name type="common">White veined hardy Dutchman's pipe vine</name>
    <dbReference type="NCBI Taxonomy" id="158543"/>
    <lineage>
        <taxon>Eukaryota</taxon>
        <taxon>Viridiplantae</taxon>
        <taxon>Streptophyta</taxon>
        <taxon>Embryophyta</taxon>
        <taxon>Tracheophyta</taxon>
        <taxon>Spermatophyta</taxon>
        <taxon>Magnoliopsida</taxon>
        <taxon>Magnoliidae</taxon>
        <taxon>Piperales</taxon>
        <taxon>Aristolochiaceae</taxon>
        <taxon>Aristolochia</taxon>
    </lineage>
</organism>
<dbReference type="EMBL" id="JAINDJ010000007">
    <property type="protein sequence ID" value="KAG9442968.1"/>
    <property type="molecule type" value="Genomic_DNA"/>
</dbReference>
<protein>
    <submittedName>
        <fullName evidence="1">Uncharacterized protein</fullName>
    </submittedName>
</protein>
<gene>
    <name evidence="1" type="ORF">H6P81_018822</name>
</gene>
<comment type="caution">
    <text evidence="1">The sequence shown here is derived from an EMBL/GenBank/DDBJ whole genome shotgun (WGS) entry which is preliminary data.</text>
</comment>
<evidence type="ECO:0000313" key="1">
    <source>
        <dbReference type="EMBL" id="KAG9442968.1"/>
    </source>
</evidence>